<dbReference type="SUPFAM" id="SSF57850">
    <property type="entry name" value="RING/U-box"/>
    <property type="match status" value="1"/>
</dbReference>
<name>A0A7M7SZ53_STRPU</name>
<dbReference type="SMART" id="SM00184">
    <property type="entry name" value="RING"/>
    <property type="match status" value="1"/>
</dbReference>
<dbReference type="PROSITE" id="PS50145">
    <property type="entry name" value="ZF_TRAF"/>
    <property type="match status" value="1"/>
</dbReference>
<dbReference type="Gene3D" id="3.30.40.10">
    <property type="entry name" value="Zinc/RING finger domain, C3HC4 (zinc finger)"/>
    <property type="match status" value="2"/>
</dbReference>
<evidence type="ECO:0000256" key="4">
    <source>
        <dbReference type="PROSITE-ProRule" id="PRU00207"/>
    </source>
</evidence>
<keyword evidence="9" id="KW-1185">Reference proteome</keyword>
<dbReference type="OMA" id="RVICAKE"/>
<organism evidence="8 9">
    <name type="scientific">Strongylocentrotus purpuratus</name>
    <name type="common">Purple sea urchin</name>
    <dbReference type="NCBI Taxonomy" id="7668"/>
    <lineage>
        <taxon>Eukaryota</taxon>
        <taxon>Metazoa</taxon>
        <taxon>Echinodermata</taxon>
        <taxon>Eleutherozoa</taxon>
        <taxon>Echinozoa</taxon>
        <taxon>Echinoidea</taxon>
        <taxon>Euechinoidea</taxon>
        <taxon>Echinacea</taxon>
        <taxon>Camarodonta</taxon>
        <taxon>Echinidea</taxon>
        <taxon>Strongylocentrotidae</taxon>
        <taxon>Strongylocentrotus</taxon>
    </lineage>
</organism>
<feature type="domain" description="TRAF-type" evidence="7">
    <location>
        <begin position="101"/>
        <end position="155"/>
    </location>
</feature>
<evidence type="ECO:0000313" key="9">
    <source>
        <dbReference type="Proteomes" id="UP000007110"/>
    </source>
</evidence>
<feature type="compositionally biased region" description="Low complexity" evidence="5">
    <location>
        <begin position="230"/>
        <end position="257"/>
    </location>
</feature>
<dbReference type="Pfam" id="PF13445">
    <property type="entry name" value="zf-RING_UBOX"/>
    <property type="match status" value="1"/>
</dbReference>
<accession>A0A7M7SZ53</accession>
<dbReference type="OrthoDB" id="9049620at2759"/>
<dbReference type="GO" id="GO:0007166">
    <property type="term" value="P:cell surface receptor signaling pathway"/>
    <property type="evidence" value="ECO:0000318"/>
    <property type="project" value="GO_Central"/>
</dbReference>
<dbReference type="PROSITE" id="PS50089">
    <property type="entry name" value="ZF_RING_2"/>
    <property type="match status" value="1"/>
</dbReference>
<dbReference type="GO" id="GO:0043122">
    <property type="term" value="P:regulation of canonical NF-kappaB signal transduction"/>
    <property type="evidence" value="ECO:0000318"/>
    <property type="project" value="GO_Central"/>
</dbReference>
<keyword evidence="3 4" id="KW-0862">Zinc</keyword>
<feature type="zinc finger region" description="TRAF-type" evidence="4">
    <location>
        <begin position="101"/>
        <end position="155"/>
    </location>
</feature>
<dbReference type="InterPro" id="IPR027370">
    <property type="entry name" value="Znf-RING_euk"/>
</dbReference>
<dbReference type="RefSeq" id="XP_011664225.2">
    <property type="nucleotide sequence ID" value="XM_011665923.2"/>
</dbReference>
<dbReference type="AlphaFoldDB" id="A0A7M7SZ53"/>
<reference evidence="9" key="1">
    <citation type="submission" date="2015-02" db="EMBL/GenBank/DDBJ databases">
        <title>Genome sequencing for Strongylocentrotus purpuratus.</title>
        <authorList>
            <person name="Murali S."/>
            <person name="Liu Y."/>
            <person name="Vee V."/>
            <person name="English A."/>
            <person name="Wang M."/>
            <person name="Skinner E."/>
            <person name="Han Y."/>
            <person name="Muzny D.M."/>
            <person name="Worley K.C."/>
            <person name="Gibbs R.A."/>
        </authorList>
    </citation>
    <scope>NUCLEOTIDE SEQUENCE</scope>
</reference>
<evidence type="ECO:0000256" key="3">
    <source>
        <dbReference type="ARBA" id="ARBA00022833"/>
    </source>
</evidence>
<dbReference type="InterPro" id="IPR017907">
    <property type="entry name" value="Znf_RING_CS"/>
</dbReference>
<dbReference type="PANTHER" id="PTHR10131">
    <property type="entry name" value="TNF RECEPTOR ASSOCIATED FACTOR"/>
    <property type="match status" value="1"/>
</dbReference>
<feature type="region of interest" description="Disordered" evidence="5">
    <location>
        <begin position="283"/>
        <end position="344"/>
    </location>
</feature>
<dbReference type="Proteomes" id="UP000007110">
    <property type="component" value="Unassembled WGS sequence"/>
</dbReference>
<evidence type="ECO:0000256" key="5">
    <source>
        <dbReference type="SAM" id="MobiDB-lite"/>
    </source>
</evidence>
<keyword evidence="1 4" id="KW-0479">Metal-binding</keyword>
<dbReference type="InParanoid" id="A0A7M7SZ53"/>
<evidence type="ECO:0000259" key="7">
    <source>
        <dbReference type="PROSITE" id="PS50145"/>
    </source>
</evidence>
<proteinExistence type="predicted"/>
<dbReference type="SUPFAM" id="SSF49599">
    <property type="entry name" value="TRAF domain-like"/>
    <property type="match status" value="1"/>
</dbReference>
<reference evidence="8" key="2">
    <citation type="submission" date="2021-01" db="UniProtKB">
        <authorList>
            <consortium name="EnsemblMetazoa"/>
        </authorList>
    </citation>
    <scope>IDENTIFICATION</scope>
</reference>
<evidence type="ECO:0000256" key="1">
    <source>
        <dbReference type="ARBA" id="ARBA00022723"/>
    </source>
</evidence>
<keyword evidence="2 4" id="KW-0863">Zinc-finger</keyword>
<dbReference type="GeneID" id="105438291"/>
<dbReference type="InterPro" id="IPR013083">
    <property type="entry name" value="Znf_RING/FYVE/PHD"/>
</dbReference>
<feature type="region of interest" description="Disordered" evidence="5">
    <location>
        <begin position="209"/>
        <end position="265"/>
    </location>
</feature>
<evidence type="ECO:0008006" key="10">
    <source>
        <dbReference type="Google" id="ProtNLM"/>
    </source>
</evidence>
<dbReference type="RefSeq" id="XP_030842077.1">
    <property type="nucleotide sequence ID" value="XM_030986217.1"/>
</dbReference>
<dbReference type="GeneID" id="115918660"/>
<dbReference type="GO" id="GO:0035591">
    <property type="term" value="F:signaling adaptor activity"/>
    <property type="evidence" value="ECO:0000318"/>
    <property type="project" value="GO_Central"/>
</dbReference>
<dbReference type="KEGG" id="spu:115918660"/>
<dbReference type="PROSITE" id="PS00518">
    <property type="entry name" value="ZF_RING_1"/>
    <property type="match status" value="1"/>
</dbReference>
<dbReference type="Pfam" id="PF02176">
    <property type="entry name" value="zf-TRAF"/>
    <property type="match status" value="1"/>
</dbReference>
<dbReference type="GO" id="GO:0008270">
    <property type="term" value="F:zinc ion binding"/>
    <property type="evidence" value="ECO:0007669"/>
    <property type="project" value="UniProtKB-KW"/>
</dbReference>
<dbReference type="InterPro" id="IPR001293">
    <property type="entry name" value="Znf_TRAF"/>
</dbReference>
<protein>
    <recommendedName>
        <fullName evidence="10">RING-type domain-containing protein</fullName>
    </recommendedName>
</protein>
<evidence type="ECO:0000313" key="8">
    <source>
        <dbReference type="EnsemblMetazoa" id="XP_030842077"/>
    </source>
</evidence>
<dbReference type="KEGG" id="spu:105438291"/>
<feature type="domain" description="RING-type" evidence="6">
    <location>
        <begin position="18"/>
        <end position="60"/>
    </location>
</feature>
<evidence type="ECO:0000259" key="6">
    <source>
        <dbReference type="PROSITE" id="PS50089"/>
    </source>
</evidence>
<dbReference type="GO" id="GO:0005737">
    <property type="term" value="C:cytoplasm"/>
    <property type="evidence" value="ECO:0000318"/>
    <property type="project" value="GO_Central"/>
</dbReference>
<dbReference type="EnsemblMetazoa" id="XM_030986217">
    <property type="protein sequence ID" value="XP_030842077"/>
    <property type="gene ID" value="LOC115918660"/>
</dbReference>
<dbReference type="InterPro" id="IPR001841">
    <property type="entry name" value="Znf_RING"/>
</dbReference>
<dbReference type="PANTHER" id="PTHR10131:SF157">
    <property type="entry name" value="RECEPTOR-ASSOCIATED FACTOR, PUTATIVE-RELATED"/>
    <property type="match status" value="1"/>
</dbReference>
<sequence length="383" mass="42842">MGFNIKFVVGPVSRDLICPLCRGVLVDPMMMHPCQHTVCSSCLKALRPVPKLLKSCPFCRSPLFDEPSLAPGNLIGRLLKLIVKCHRECGHRCELSALPDHVLNECKFGTVDCLNKVRGCHKEMTRKKLDAHVAECDFRLVTCEGCNAEMVYSRLPMHQKRRRCVEGKLMTQRARSAATALKQVREHQEQVRKEAITLEGQLTRLRSSKLEARSRLRSAPPRISLLSEAPSSKSRPNSSRSSISTISLSSSSTSNKSPRSRSPKVNVFITDTTSFDVIPLDLKNTTSTTSSSSSLSSPRQASSEHEHDPNEPMDAASESIGDHRESISSLSVVRHQSNRSEKTEQCKRCKKSFNPAKNNDRACRWHRGQIVNLFVSIMVYFTL</sequence>
<feature type="compositionally biased region" description="Low complexity" evidence="5">
    <location>
        <begin position="285"/>
        <end position="297"/>
    </location>
</feature>
<evidence type="ECO:0000256" key="2">
    <source>
        <dbReference type="ARBA" id="ARBA00022771"/>
    </source>
</evidence>